<reference evidence="2 3" key="1">
    <citation type="submission" date="2012-08" db="EMBL/GenBank/DDBJ databases">
        <title>The Genome Sequence of Barnesiella intestinihominis YIT 11860.</title>
        <authorList>
            <consortium name="The Broad Institute Genome Sequencing Platform"/>
            <person name="Earl A."/>
            <person name="Ward D."/>
            <person name="Feldgarden M."/>
            <person name="Gevers D."/>
            <person name="Morotomi M."/>
            <person name="Walker B."/>
            <person name="Young S.K."/>
            <person name="Zeng Q."/>
            <person name="Gargeya S."/>
            <person name="Fitzgerald M."/>
            <person name="Haas B."/>
            <person name="Abouelleil A."/>
            <person name="Alvarado L."/>
            <person name="Arachchi H.M."/>
            <person name="Berlin A.M."/>
            <person name="Chapman S.B."/>
            <person name="Goldberg J."/>
            <person name="Griggs A."/>
            <person name="Gujja S."/>
            <person name="Hansen M."/>
            <person name="Howarth C."/>
            <person name="Imamovic A."/>
            <person name="Larimer J."/>
            <person name="McCowen C."/>
            <person name="Montmayeur A."/>
            <person name="Murphy C."/>
            <person name="Neiman D."/>
            <person name="Pearson M."/>
            <person name="Priest M."/>
            <person name="Roberts A."/>
            <person name="Saif S."/>
            <person name="Shea T."/>
            <person name="Sisk P."/>
            <person name="Sykes S."/>
            <person name="Wortman J."/>
            <person name="Nusbaum C."/>
            <person name="Birren B."/>
        </authorList>
    </citation>
    <scope>NUCLEOTIDE SEQUENCE [LARGE SCALE GENOMIC DNA]</scope>
    <source>
        <strain evidence="2 3">YIT 11860</strain>
    </source>
</reference>
<dbReference type="InterPro" id="IPR025970">
    <property type="entry name" value="SusE"/>
</dbReference>
<accession>K0X0V5</accession>
<dbReference type="Gene3D" id="2.60.40.3620">
    <property type="match status" value="1"/>
</dbReference>
<feature type="domain" description="SusE outer membrane protein" evidence="1">
    <location>
        <begin position="29"/>
        <end position="125"/>
    </location>
</feature>
<dbReference type="STRING" id="742726.HMPREF9448_00827"/>
<dbReference type="PROSITE" id="PS51257">
    <property type="entry name" value="PROKAR_LIPOPROTEIN"/>
    <property type="match status" value="1"/>
</dbReference>
<keyword evidence="3" id="KW-1185">Reference proteome</keyword>
<dbReference type="Pfam" id="PF14292">
    <property type="entry name" value="SusE"/>
    <property type="match status" value="1"/>
</dbReference>
<dbReference type="HOGENOM" id="CLU_042892_0_0_10"/>
<dbReference type="RefSeq" id="WP_008861321.1">
    <property type="nucleotide sequence ID" value="NZ_JH815203.1"/>
</dbReference>
<gene>
    <name evidence="2" type="ORF">HMPREF9448_00827</name>
</gene>
<evidence type="ECO:0000313" key="2">
    <source>
        <dbReference type="EMBL" id="EJZ65097.1"/>
    </source>
</evidence>
<evidence type="ECO:0000313" key="3">
    <source>
        <dbReference type="Proteomes" id="UP000006044"/>
    </source>
</evidence>
<proteinExistence type="predicted"/>
<dbReference type="OrthoDB" id="975117at2"/>
<dbReference type="CDD" id="cd12967">
    <property type="entry name" value="CBM_SusE-F_like_u1"/>
    <property type="match status" value="1"/>
</dbReference>
<name>K0X0V5_9BACT</name>
<comment type="caution">
    <text evidence="2">The sequence shown here is derived from an EMBL/GenBank/DDBJ whole genome shotgun (WGS) entry which is preliminary data.</text>
</comment>
<protein>
    <recommendedName>
        <fullName evidence="1">SusE outer membrane protein domain-containing protein</fullName>
    </recommendedName>
</protein>
<sequence length="257" mass="28151">MKSSFIKLSVWIGLSALVACNDVDTPKYDLQAAPELAPLAQPALVLNEASSGFIAETFSWSSGDYGFPAAPVYTLEIDNRKDFPDPIQLAESNTDYVSVTVARLNMATLILDGQPGEPCDLFVRVVAKLTADHTVASSPRDITVTAYDEPIVYPKLYVPGNYQNWDIAAAPVLQSYRMNNRYEGYVDFVVAGNPDAAVEFKITTLPDWAQGDQYGDGGPGRLKLDGENISYTPQGYYLMQVDLDKLTYKLTSSEPVP</sequence>
<dbReference type="AlphaFoldDB" id="K0X0V5"/>
<dbReference type="Proteomes" id="UP000006044">
    <property type="component" value="Unassembled WGS sequence"/>
</dbReference>
<evidence type="ECO:0000259" key="1">
    <source>
        <dbReference type="Pfam" id="PF14292"/>
    </source>
</evidence>
<dbReference type="EMBL" id="ADLE01000007">
    <property type="protein sequence ID" value="EJZ65097.1"/>
    <property type="molecule type" value="Genomic_DNA"/>
</dbReference>
<dbReference type="GeneID" id="77848140"/>
<organism evidence="2 3">
    <name type="scientific">Barnesiella intestinihominis YIT 11860</name>
    <dbReference type="NCBI Taxonomy" id="742726"/>
    <lineage>
        <taxon>Bacteria</taxon>
        <taxon>Pseudomonadati</taxon>
        <taxon>Bacteroidota</taxon>
        <taxon>Bacteroidia</taxon>
        <taxon>Bacteroidales</taxon>
        <taxon>Barnesiellaceae</taxon>
        <taxon>Barnesiella</taxon>
    </lineage>
</organism>
<dbReference type="eggNOG" id="ENOG502Z9ND">
    <property type="taxonomic scope" value="Bacteria"/>
</dbReference>